<dbReference type="PANTHER" id="PTHR16523">
    <property type="entry name" value="PEST PROTEOLYTIC SIGNAL-CONTAINING NUCLEAR PROTEIN"/>
    <property type="match status" value="1"/>
</dbReference>
<evidence type="ECO:0000256" key="2">
    <source>
        <dbReference type="ARBA" id="ARBA00004123"/>
    </source>
</evidence>
<dbReference type="EMBL" id="KN121943">
    <property type="protein sequence ID" value="KFO34492.1"/>
    <property type="molecule type" value="Genomic_DNA"/>
</dbReference>
<protein>
    <recommendedName>
        <fullName evidence="4">PEST proteolytic signal-containing nuclear protein</fullName>
    </recommendedName>
</protein>
<evidence type="ECO:0000256" key="4">
    <source>
        <dbReference type="ARBA" id="ARBA00022059"/>
    </source>
</evidence>
<keyword evidence="8" id="KW-0539">Nucleus</keyword>
<evidence type="ECO:0000256" key="6">
    <source>
        <dbReference type="ARBA" id="ARBA00022843"/>
    </source>
</evidence>
<evidence type="ECO:0000256" key="5">
    <source>
        <dbReference type="ARBA" id="ARBA00022553"/>
    </source>
</evidence>
<keyword evidence="7" id="KW-0007">Acetylation</keyword>
<name>A0A091DTS0_FUKDA</name>
<evidence type="ECO:0000256" key="1">
    <source>
        <dbReference type="ARBA" id="ARBA00002646"/>
    </source>
</evidence>
<feature type="region of interest" description="Disordered" evidence="10">
    <location>
        <begin position="103"/>
        <end position="125"/>
    </location>
</feature>
<dbReference type="GO" id="GO:0043161">
    <property type="term" value="P:proteasome-mediated ubiquitin-dependent protein catabolic process"/>
    <property type="evidence" value="ECO:0007669"/>
    <property type="project" value="TreeGrafter"/>
</dbReference>
<evidence type="ECO:0000256" key="7">
    <source>
        <dbReference type="ARBA" id="ARBA00022990"/>
    </source>
</evidence>
<keyword evidence="9" id="KW-0131">Cell cycle</keyword>
<dbReference type="GO" id="GO:0005634">
    <property type="term" value="C:nucleus"/>
    <property type="evidence" value="ECO:0007669"/>
    <property type="project" value="UniProtKB-SubCell"/>
</dbReference>
<gene>
    <name evidence="11" type="ORF">H920_04071</name>
</gene>
<proteinExistence type="predicted"/>
<dbReference type="GO" id="GO:0016567">
    <property type="term" value="P:protein ubiquitination"/>
    <property type="evidence" value="ECO:0007669"/>
    <property type="project" value="InterPro"/>
</dbReference>
<dbReference type="InterPro" id="IPR029169">
    <property type="entry name" value="PCNP"/>
</dbReference>
<comment type="subcellular location">
    <subcellularLocation>
        <location evidence="2">Nucleus</location>
    </subcellularLocation>
</comment>
<comment type="subunit">
    <text evidence="3">Interacts with UHRF2/NIRF.</text>
</comment>
<evidence type="ECO:0000256" key="9">
    <source>
        <dbReference type="ARBA" id="ARBA00023306"/>
    </source>
</evidence>
<sequence length="125" mass="13543">MNRHLLSVSVEIRASKRVAVPALEPAWLLSLRSCKGGRVPVAALRSDQLKKKLQTSPKPTKISKFGFAVGSRTTKASATSIKLGWSKPEETVPTLAPKSLSVAAAFDEDEDSEPEERPPEAKMSM</sequence>
<evidence type="ECO:0000256" key="8">
    <source>
        <dbReference type="ARBA" id="ARBA00023242"/>
    </source>
</evidence>
<dbReference type="STRING" id="885580.ENSFDAP00000010076"/>
<evidence type="ECO:0000313" key="12">
    <source>
        <dbReference type="Proteomes" id="UP000028990"/>
    </source>
</evidence>
<keyword evidence="12" id="KW-1185">Reference proteome</keyword>
<accession>A0A091DTS0</accession>
<keyword evidence="5" id="KW-0597">Phosphoprotein</keyword>
<dbReference type="Proteomes" id="UP000028990">
    <property type="component" value="Unassembled WGS sequence"/>
</dbReference>
<dbReference type="PANTHER" id="PTHR16523:SF6">
    <property type="entry name" value="PEST PROTEOLYTIC SIGNAL-CONTAINING NUCLEAR PROTEIN"/>
    <property type="match status" value="1"/>
</dbReference>
<feature type="compositionally biased region" description="Basic and acidic residues" evidence="10">
    <location>
        <begin position="115"/>
        <end position="125"/>
    </location>
</feature>
<comment type="function">
    <text evidence="1">May be involved in cell cycle regulation.</text>
</comment>
<organism evidence="11 12">
    <name type="scientific">Fukomys damarensis</name>
    <name type="common">Damaraland mole rat</name>
    <name type="synonym">Cryptomys damarensis</name>
    <dbReference type="NCBI Taxonomy" id="885580"/>
    <lineage>
        <taxon>Eukaryota</taxon>
        <taxon>Metazoa</taxon>
        <taxon>Chordata</taxon>
        <taxon>Craniata</taxon>
        <taxon>Vertebrata</taxon>
        <taxon>Euteleostomi</taxon>
        <taxon>Mammalia</taxon>
        <taxon>Eutheria</taxon>
        <taxon>Euarchontoglires</taxon>
        <taxon>Glires</taxon>
        <taxon>Rodentia</taxon>
        <taxon>Hystricomorpha</taxon>
        <taxon>Bathyergidae</taxon>
        <taxon>Fukomys</taxon>
    </lineage>
</organism>
<dbReference type="AlphaFoldDB" id="A0A091DTS0"/>
<evidence type="ECO:0000313" key="11">
    <source>
        <dbReference type="EMBL" id="KFO34492.1"/>
    </source>
</evidence>
<dbReference type="Pfam" id="PF15473">
    <property type="entry name" value="PCNP"/>
    <property type="match status" value="1"/>
</dbReference>
<evidence type="ECO:0000256" key="10">
    <source>
        <dbReference type="SAM" id="MobiDB-lite"/>
    </source>
</evidence>
<reference evidence="11 12" key="1">
    <citation type="submission" date="2013-11" db="EMBL/GenBank/DDBJ databases">
        <title>The Damaraland mole rat (Fukomys damarensis) genome and evolution of African mole rats.</title>
        <authorList>
            <person name="Gladyshev V.N."/>
            <person name="Fang X."/>
        </authorList>
    </citation>
    <scope>NUCLEOTIDE SEQUENCE [LARGE SCALE GENOMIC DNA]</scope>
    <source>
        <tissue evidence="11">Liver</tissue>
    </source>
</reference>
<evidence type="ECO:0000256" key="3">
    <source>
        <dbReference type="ARBA" id="ARBA00011097"/>
    </source>
</evidence>
<keyword evidence="6" id="KW-0832">Ubl conjugation</keyword>